<dbReference type="InterPro" id="IPR036188">
    <property type="entry name" value="FAD/NAD-bd_sf"/>
</dbReference>
<dbReference type="EMBL" id="BMQS01000011">
    <property type="protein sequence ID" value="GGT96913.1"/>
    <property type="molecule type" value="Genomic_DNA"/>
</dbReference>
<evidence type="ECO:0000256" key="3">
    <source>
        <dbReference type="ARBA" id="ARBA00040298"/>
    </source>
</evidence>
<dbReference type="PRINTS" id="PR00419">
    <property type="entry name" value="ADXRDTASE"/>
</dbReference>
<reference evidence="5" key="2">
    <citation type="submission" date="2020-09" db="EMBL/GenBank/DDBJ databases">
        <authorList>
            <person name="Sun Q."/>
            <person name="Ohkuma M."/>
        </authorList>
    </citation>
    <scope>NUCLEOTIDE SEQUENCE</scope>
    <source>
        <strain evidence="5">JCM 31740</strain>
    </source>
</reference>
<protein>
    <recommendedName>
        <fullName evidence="3">Pyridine nucleotide-disulfide oxidoreductase domain-containing protein 2</fullName>
    </recommendedName>
</protein>
<dbReference type="PANTHER" id="PTHR10668:SF103">
    <property type="entry name" value="PYRIDINE NUCLEOTIDE-DISULFIDE OXIDOREDUCTASE DOMAIN-CONTAINING PROTEIN 2"/>
    <property type="match status" value="1"/>
</dbReference>
<comment type="function">
    <text evidence="1">Probable oxidoreductase that may play a role as regulator of mitochondrial function.</text>
</comment>
<name>A0A830H288_9CREN</name>
<feature type="domain" description="Amine oxidase" evidence="4">
    <location>
        <begin position="12"/>
        <end position="255"/>
    </location>
</feature>
<dbReference type="RefSeq" id="WP_188848500.1">
    <property type="nucleotide sequence ID" value="NZ_BMQS01000011.1"/>
</dbReference>
<accession>A0A830H288</accession>
<evidence type="ECO:0000256" key="2">
    <source>
        <dbReference type="ARBA" id="ARBA00038825"/>
    </source>
</evidence>
<dbReference type="InterPro" id="IPR002937">
    <property type="entry name" value="Amino_oxidase"/>
</dbReference>
<comment type="subunit">
    <text evidence="2">Interacts with COX5B; this interaction may contribute to localize PYROXD2 to the inner face of the inner mitochondrial membrane.</text>
</comment>
<evidence type="ECO:0000256" key="1">
    <source>
        <dbReference type="ARBA" id="ARBA00037217"/>
    </source>
</evidence>
<proteinExistence type="predicted"/>
<evidence type="ECO:0000259" key="4">
    <source>
        <dbReference type="Pfam" id="PF01593"/>
    </source>
</evidence>
<dbReference type="SUPFAM" id="SSF51905">
    <property type="entry name" value="FAD/NAD(P)-binding domain"/>
    <property type="match status" value="1"/>
</dbReference>
<sequence>MRVCVIGGGHNGLVAANVLAEAGVEVEVFEARNVPGGLADSREFKGVKVSRASYVLGLMPSSLVKKFGIPTIKQDPFQTLFVDGKVYPFWREPEKRRKELLTRGLELFPEFDRKLLEFKKMIDEEFTFLDSPPSMEDVKEEAKRRGVEEIMELSSGKFLERYLPKELHRAFIYPGMYDSPAYLVAYFYSPQWSVVPGGMGTIGKILAQRAQSLGAKLRLGNLVSRIEAEGGRIKWIESGRKKFQFDAVISATSPLVTWKLIGEAPKVQSMRPHWVKYNMVFREIPKLPEALKPFYASILDIEAGELLFHSASDDSLGGIVASFMGSLEELYELIPDIKEKIIGIDLLDSKEAETEYYLPGGDLNHLPMKVPYLFDGRPGYRTEFQGLYMGSAGSYPGGQVTGIPGFNAAQALLKDMGIK</sequence>
<organism evidence="5 6">
    <name type="scientific">Sulfodiicoccus acidiphilus</name>
    <dbReference type="NCBI Taxonomy" id="1670455"/>
    <lineage>
        <taxon>Archaea</taxon>
        <taxon>Thermoproteota</taxon>
        <taxon>Thermoprotei</taxon>
        <taxon>Sulfolobales</taxon>
        <taxon>Sulfolobaceae</taxon>
        <taxon>Sulfodiicoccus</taxon>
    </lineage>
</organism>
<comment type="caution">
    <text evidence="5">The sequence shown here is derived from an EMBL/GenBank/DDBJ whole genome shotgun (WGS) entry which is preliminary data.</text>
</comment>
<dbReference type="Proteomes" id="UP000616143">
    <property type="component" value="Unassembled WGS sequence"/>
</dbReference>
<gene>
    <name evidence="5" type="ORF">GCM10007116_13010</name>
</gene>
<dbReference type="Gene3D" id="3.50.50.60">
    <property type="entry name" value="FAD/NAD(P)-binding domain"/>
    <property type="match status" value="2"/>
</dbReference>
<dbReference type="GO" id="GO:0016491">
    <property type="term" value="F:oxidoreductase activity"/>
    <property type="evidence" value="ECO:0007669"/>
    <property type="project" value="InterPro"/>
</dbReference>
<dbReference type="AlphaFoldDB" id="A0A830H288"/>
<dbReference type="Pfam" id="PF01593">
    <property type="entry name" value="Amino_oxidase"/>
    <property type="match status" value="1"/>
</dbReference>
<evidence type="ECO:0000313" key="6">
    <source>
        <dbReference type="Proteomes" id="UP000616143"/>
    </source>
</evidence>
<dbReference type="OrthoDB" id="11867at2157"/>
<evidence type="ECO:0000313" key="5">
    <source>
        <dbReference type="EMBL" id="GGT96913.1"/>
    </source>
</evidence>
<reference evidence="5" key="1">
    <citation type="journal article" date="2014" name="Int. J. Syst. Evol. Microbiol.">
        <title>Complete genome sequence of Corynebacterium casei LMG S-19264T (=DSM 44701T), isolated from a smear-ripened cheese.</title>
        <authorList>
            <consortium name="US DOE Joint Genome Institute (JGI-PGF)"/>
            <person name="Walter F."/>
            <person name="Albersmeier A."/>
            <person name="Kalinowski J."/>
            <person name="Ruckert C."/>
        </authorList>
    </citation>
    <scope>NUCLEOTIDE SEQUENCE</scope>
    <source>
        <strain evidence="5">JCM 31740</strain>
    </source>
</reference>
<dbReference type="PANTHER" id="PTHR10668">
    <property type="entry name" value="PHYTOENE DEHYDROGENASE"/>
    <property type="match status" value="1"/>
</dbReference>